<accession>A0A1J5ED04</accession>
<comment type="caution">
    <text evidence="1">The sequence shown here is derived from an EMBL/GenBank/DDBJ whole genome shotgun (WGS) entry which is preliminary data.</text>
</comment>
<proteinExistence type="predicted"/>
<organism evidence="1 2">
    <name type="scientific">Candidatus Desantisbacteria bacterium CG2_30_40_21</name>
    <dbReference type="NCBI Taxonomy" id="1817895"/>
    <lineage>
        <taxon>Bacteria</taxon>
        <taxon>Candidatus Desantisiibacteriota</taxon>
    </lineage>
</organism>
<dbReference type="Proteomes" id="UP000183085">
    <property type="component" value="Unassembled WGS sequence"/>
</dbReference>
<gene>
    <name evidence="1" type="ORF">AUJ95_04450</name>
</gene>
<evidence type="ECO:0000313" key="2">
    <source>
        <dbReference type="Proteomes" id="UP000183085"/>
    </source>
</evidence>
<dbReference type="AlphaFoldDB" id="A0A1J5ED04"/>
<dbReference type="EMBL" id="MNYI01000116">
    <property type="protein sequence ID" value="OIP40560.1"/>
    <property type="molecule type" value="Genomic_DNA"/>
</dbReference>
<evidence type="ECO:0000313" key="1">
    <source>
        <dbReference type="EMBL" id="OIP40560.1"/>
    </source>
</evidence>
<sequence>MISNIEETITRRFITIPLGFRSTTNPMAIPETMADSIKINGIKGVDHQGLATTEPKIKPV</sequence>
<reference evidence="1 2" key="1">
    <citation type="journal article" date="2016" name="Environ. Microbiol.">
        <title>Genomic resolution of a cold subsurface aquifer community provides metabolic insights for novel microbes adapted to high CO concentrations.</title>
        <authorList>
            <person name="Probst A.J."/>
            <person name="Castelle C.J."/>
            <person name="Singh A."/>
            <person name="Brown C.T."/>
            <person name="Anantharaman K."/>
            <person name="Sharon I."/>
            <person name="Hug L.A."/>
            <person name="Burstein D."/>
            <person name="Emerson J.B."/>
            <person name="Thomas B.C."/>
            <person name="Banfield J.F."/>
        </authorList>
    </citation>
    <scope>NUCLEOTIDE SEQUENCE [LARGE SCALE GENOMIC DNA]</scope>
    <source>
        <strain evidence="1">CG2_30_40_21</strain>
    </source>
</reference>
<protein>
    <submittedName>
        <fullName evidence="1">Uncharacterized protein</fullName>
    </submittedName>
</protein>
<name>A0A1J5ED04_9BACT</name>